<protein>
    <recommendedName>
        <fullName evidence="5">OmpA-like domain-containing protein</fullName>
    </recommendedName>
</protein>
<evidence type="ECO:0000259" key="5">
    <source>
        <dbReference type="PROSITE" id="PS51123"/>
    </source>
</evidence>
<dbReference type="InterPro" id="IPR011050">
    <property type="entry name" value="Pectin_lyase_fold/virulence"/>
</dbReference>
<dbReference type="STRING" id="1803587.GCA_001593825_03134"/>
<comment type="subcellular location">
    <subcellularLocation>
        <location evidence="1">Cell outer membrane</location>
    </subcellularLocation>
</comment>
<dbReference type="Gene3D" id="3.30.1330.60">
    <property type="entry name" value="OmpA-like domain"/>
    <property type="match status" value="1"/>
</dbReference>
<comment type="caution">
    <text evidence="6">The sequence shown here is derived from an EMBL/GenBank/DDBJ whole genome shotgun (WGS) entry which is preliminary data.</text>
</comment>
<keyword evidence="2 4" id="KW-0472">Membrane</keyword>
<dbReference type="CDD" id="cd07185">
    <property type="entry name" value="OmpA_C-like"/>
    <property type="match status" value="1"/>
</dbReference>
<dbReference type="PATRIC" id="fig|1710894.3.peg.1289"/>
<evidence type="ECO:0000313" key="6">
    <source>
        <dbReference type="EMBL" id="OBQ23733.1"/>
    </source>
</evidence>
<gene>
    <name evidence="6" type="ORF">AN481_14665</name>
</gene>
<dbReference type="InterPro" id="IPR012334">
    <property type="entry name" value="Pectin_lyas_fold"/>
</dbReference>
<organism evidence="6 7">
    <name type="scientific">Aphanizomenon flos-aquae LD13</name>
    <dbReference type="NCBI Taxonomy" id="1710894"/>
    <lineage>
        <taxon>Bacteria</taxon>
        <taxon>Bacillati</taxon>
        <taxon>Cyanobacteriota</taxon>
        <taxon>Cyanophyceae</taxon>
        <taxon>Nostocales</taxon>
        <taxon>Aphanizomenonaceae</taxon>
        <taxon>Aphanizomenon</taxon>
    </lineage>
</organism>
<keyword evidence="3" id="KW-0998">Cell outer membrane</keyword>
<dbReference type="Pfam" id="PF00691">
    <property type="entry name" value="OmpA"/>
    <property type="match status" value="1"/>
</dbReference>
<dbReference type="InterPro" id="IPR006665">
    <property type="entry name" value="OmpA-like"/>
</dbReference>
<feature type="domain" description="OmpA-like" evidence="5">
    <location>
        <begin position="595"/>
        <end position="712"/>
    </location>
</feature>
<dbReference type="InterPro" id="IPR036737">
    <property type="entry name" value="OmpA-like_sf"/>
</dbReference>
<dbReference type="SUPFAM" id="SSF51126">
    <property type="entry name" value="Pectin lyase-like"/>
    <property type="match status" value="1"/>
</dbReference>
<dbReference type="PANTHER" id="PTHR30329:SF21">
    <property type="entry name" value="LIPOPROTEIN YIAD-RELATED"/>
    <property type="match status" value="1"/>
</dbReference>
<dbReference type="SUPFAM" id="SSF103088">
    <property type="entry name" value="OmpA-like"/>
    <property type="match status" value="1"/>
</dbReference>
<evidence type="ECO:0000256" key="3">
    <source>
        <dbReference type="ARBA" id="ARBA00023237"/>
    </source>
</evidence>
<dbReference type="PRINTS" id="PR01021">
    <property type="entry name" value="OMPADOMAIN"/>
</dbReference>
<evidence type="ECO:0000256" key="4">
    <source>
        <dbReference type="PROSITE-ProRule" id="PRU00473"/>
    </source>
</evidence>
<accession>A0A1B7VS15</accession>
<dbReference type="GO" id="GO:0009279">
    <property type="term" value="C:cell outer membrane"/>
    <property type="evidence" value="ECO:0007669"/>
    <property type="project" value="UniProtKB-SubCell"/>
</dbReference>
<name>A0A1B7VS15_APHFL</name>
<evidence type="ECO:0000313" key="7">
    <source>
        <dbReference type="Proteomes" id="UP000092382"/>
    </source>
</evidence>
<evidence type="ECO:0000256" key="1">
    <source>
        <dbReference type="ARBA" id="ARBA00004442"/>
    </source>
</evidence>
<dbReference type="InterPro" id="IPR006664">
    <property type="entry name" value="OMP_bac"/>
</dbReference>
<proteinExistence type="predicted"/>
<dbReference type="PROSITE" id="PS51123">
    <property type="entry name" value="OMPA_2"/>
    <property type="match status" value="1"/>
</dbReference>
<dbReference type="InterPro" id="IPR006626">
    <property type="entry name" value="PbH1"/>
</dbReference>
<dbReference type="Gene3D" id="2.160.20.10">
    <property type="entry name" value="Single-stranded right-handed beta-helix, Pectin lyase-like"/>
    <property type="match status" value="1"/>
</dbReference>
<evidence type="ECO:0000256" key="2">
    <source>
        <dbReference type="ARBA" id="ARBA00023136"/>
    </source>
</evidence>
<dbReference type="AlphaFoldDB" id="A0A1B7VS15"/>
<dbReference type="InterPro" id="IPR050330">
    <property type="entry name" value="Bact_OuterMem_StrucFunc"/>
</dbReference>
<dbReference type="EMBL" id="LJOY01000054">
    <property type="protein sequence ID" value="OBQ23733.1"/>
    <property type="molecule type" value="Genomic_DNA"/>
</dbReference>
<dbReference type="PANTHER" id="PTHR30329">
    <property type="entry name" value="STATOR ELEMENT OF FLAGELLAR MOTOR COMPLEX"/>
    <property type="match status" value="1"/>
</dbReference>
<sequence length="726" mass="79512">MILLKLIFIWSTVTSPRSLVRRKSFKLLCFLALLLISLPLTVLAQSTNKGLKIIVNGNEDGPVTPDLVLTLREAISLVNGSLNINQLSDIEKAQVSPSEYSQIGFNLPPKQTTIYLQEVLPPLSIPGLIIDGTTQLGYNQNQSPTTEIAVPRPVVSITPANGAEVYRGLTITANNVTVRGLSIYGFNSSHRDTESSPPGDIFIAHSFILPLTFQLKPYGDKITETENNSPPENVVIENNWLGITPEANIPTRTSAFGVYVFNSVGTKIHRNRISYHDGSAIITGISAKNLKATENIITANGMAGMPDAIRLDGMIDGSEVSKNLICGNDGSGVFLFKTQGSTRIFQNQIKANARRLRRAAIYLMGNNHQVYDNQISYQAGAGIVVGSYPKSDKNMILNNQFWNLEGLSIDLNSFHNVENIEVQHWQNGDGPNPQRNSSNRRLDTANAAINTPRFLSREFFSGLGSTVEIDGMADPFSQIDVYLVSGKDNYGTLNKFLAAGKADKQGKFSISLANLQGGDRISAIATLPEYGTSEPAFPSLVRDLAGGINSSVNGLQVPSLQCLTPPPEIPPEIPPTIPPEIPPEIPPTIPPEIPPTPVKLKVPKNVHFALDKYNISPASAKVLNKIAQVLRDNPSIVVEIYGHTDTRANDKYNMRLGANRAKSTRNYLIRQGIAPERMTIRSFGERNLLTPGSEKLDHARNRRAEFIFQDIRGIEVIVQEEDLQLE</sequence>
<dbReference type="Proteomes" id="UP000092382">
    <property type="component" value="Unassembled WGS sequence"/>
</dbReference>
<dbReference type="SMART" id="SM00710">
    <property type="entry name" value="PbH1"/>
    <property type="match status" value="5"/>
</dbReference>
<reference evidence="6 7" key="1">
    <citation type="submission" date="2015-09" db="EMBL/GenBank/DDBJ databases">
        <title>Whole genome shotgun sequence assembly of Aphanizomenon flos-aquae UKL13.</title>
        <authorList>
            <person name="Driscoll C."/>
        </authorList>
    </citation>
    <scope>NUCLEOTIDE SEQUENCE [LARGE SCALE GENOMIC DNA]</scope>
    <source>
        <strain evidence="6">MDT13</strain>
    </source>
</reference>